<dbReference type="Pfam" id="PF01757">
    <property type="entry name" value="Acyl_transf_3"/>
    <property type="match status" value="1"/>
</dbReference>
<feature type="transmembrane region" description="Helical" evidence="1">
    <location>
        <begin position="265"/>
        <end position="283"/>
    </location>
</feature>
<sequence length="362" mass="42179">MKRQPPQNQFKLNIFNYVCIRKTMDNGKKTRDGSIDVLRSIGLLCIVLAHVVPPNWLFQIRNFDVPLMVFISGYLYAGRANQIQSFTSLLDYLGKRFVRLVVPVWIFLSLFYLIQYCFPSVFPINYTLFPDVMRSSYLLLEGFGYVWIIRVFLMMAILGPLSMVYFKKPISILYYYISYEVVYLLVQPYLGDGIGKQFNEILLYTAGFLVFFLLGSTYTSLTKSAKTILFTVTIALTALGGLYFYLYEKVAFNIGSFKYPPRLFYMYYAVAICLFLFHLRPWFAPFNNRLITFIGSSTIWIYLWHILLLLILPIENWGIRFLVVLMLASTLTYVQQYLVEMFIRLSGCSSAVSKQLRIIFCS</sequence>
<proteinExistence type="predicted"/>
<evidence type="ECO:0000313" key="4">
    <source>
        <dbReference type="Proteomes" id="UP000192980"/>
    </source>
</evidence>
<feature type="transmembrane region" description="Helical" evidence="1">
    <location>
        <begin position="317"/>
        <end position="334"/>
    </location>
</feature>
<keyword evidence="4" id="KW-1185">Reference proteome</keyword>
<protein>
    <submittedName>
        <fullName evidence="3">Fucose 4-O-acetylase</fullName>
    </submittedName>
</protein>
<dbReference type="EMBL" id="FXAU01000006">
    <property type="protein sequence ID" value="SMG44022.1"/>
    <property type="molecule type" value="Genomic_DNA"/>
</dbReference>
<evidence type="ECO:0000256" key="1">
    <source>
        <dbReference type="SAM" id="Phobius"/>
    </source>
</evidence>
<feature type="transmembrane region" description="Helical" evidence="1">
    <location>
        <begin position="173"/>
        <end position="190"/>
    </location>
</feature>
<feature type="transmembrane region" description="Helical" evidence="1">
    <location>
        <begin position="97"/>
        <end position="122"/>
    </location>
</feature>
<accession>A0A1X7KT59</accession>
<reference evidence="3 4" key="1">
    <citation type="submission" date="2017-04" db="EMBL/GenBank/DDBJ databases">
        <authorList>
            <person name="Afonso C.L."/>
            <person name="Miller P.J."/>
            <person name="Scott M.A."/>
            <person name="Spackman E."/>
            <person name="Goraichik I."/>
            <person name="Dimitrov K.M."/>
            <person name="Suarez D.L."/>
            <person name="Swayne D.E."/>
        </authorList>
    </citation>
    <scope>NUCLEOTIDE SEQUENCE [LARGE SCALE GENOMIC DNA]</scope>
    <source>
        <strain evidence="3 4">DSM 22418</strain>
    </source>
</reference>
<feature type="transmembrane region" description="Helical" evidence="1">
    <location>
        <begin position="142"/>
        <end position="166"/>
    </location>
</feature>
<keyword evidence="1" id="KW-0472">Membrane</keyword>
<keyword evidence="1" id="KW-0812">Transmembrane</keyword>
<organism evidence="3 4">
    <name type="scientific">Sphingobacterium psychroaquaticum</name>
    <dbReference type="NCBI Taxonomy" id="561061"/>
    <lineage>
        <taxon>Bacteria</taxon>
        <taxon>Pseudomonadati</taxon>
        <taxon>Bacteroidota</taxon>
        <taxon>Sphingobacteriia</taxon>
        <taxon>Sphingobacteriales</taxon>
        <taxon>Sphingobacteriaceae</taxon>
        <taxon>Sphingobacterium</taxon>
    </lineage>
</organism>
<feature type="domain" description="Acyltransferase 3" evidence="2">
    <location>
        <begin position="33"/>
        <end position="321"/>
    </location>
</feature>
<feature type="transmembrane region" description="Helical" evidence="1">
    <location>
        <begin position="228"/>
        <end position="245"/>
    </location>
</feature>
<feature type="transmembrane region" description="Helical" evidence="1">
    <location>
        <begin position="202"/>
        <end position="221"/>
    </location>
</feature>
<dbReference type="Proteomes" id="UP000192980">
    <property type="component" value="Unassembled WGS sequence"/>
</dbReference>
<name>A0A1X7KT59_9SPHI</name>
<feature type="transmembrane region" description="Helical" evidence="1">
    <location>
        <begin position="290"/>
        <end position="311"/>
    </location>
</feature>
<keyword evidence="1" id="KW-1133">Transmembrane helix</keyword>
<evidence type="ECO:0000313" key="3">
    <source>
        <dbReference type="EMBL" id="SMG44022.1"/>
    </source>
</evidence>
<dbReference type="InterPro" id="IPR002656">
    <property type="entry name" value="Acyl_transf_3_dom"/>
</dbReference>
<dbReference type="STRING" id="561061.SAMN05660862_3155"/>
<dbReference type="AlphaFoldDB" id="A0A1X7KT59"/>
<evidence type="ECO:0000259" key="2">
    <source>
        <dbReference type="Pfam" id="PF01757"/>
    </source>
</evidence>
<gene>
    <name evidence="3" type="ORF">SAMN05660862_3155</name>
</gene>
<dbReference type="GO" id="GO:0016747">
    <property type="term" value="F:acyltransferase activity, transferring groups other than amino-acyl groups"/>
    <property type="evidence" value="ECO:0007669"/>
    <property type="project" value="InterPro"/>
</dbReference>